<dbReference type="AlphaFoldDB" id="X8IUN6"/>
<dbReference type="InterPro" id="IPR012337">
    <property type="entry name" value="RNaseH-like_sf"/>
</dbReference>
<dbReference type="EMBL" id="JATN01000322">
    <property type="protein sequence ID" value="EUC53470.1"/>
    <property type="molecule type" value="Genomic_DNA"/>
</dbReference>
<dbReference type="OrthoDB" id="3265515at2759"/>
<dbReference type="GO" id="GO:0003964">
    <property type="term" value="F:RNA-directed DNA polymerase activity"/>
    <property type="evidence" value="ECO:0007669"/>
    <property type="project" value="UniProtKB-KW"/>
</dbReference>
<dbReference type="InterPro" id="IPR036397">
    <property type="entry name" value="RNaseH_sf"/>
</dbReference>
<name>X8IUN6_9AGAM</name>
<proteinExistence type="predicted"/>
<sequence>MAQEDTIVNDITIYTDSQAAISCINNHSQGASAQLLKETCEAIRTARKGSGGTPIQLQWCPGHASIPGNKAADLEASRVAVGHTYPAHLIPQVLADYHPPLNPTTCKKAMMAVNRLLAEAHWTASNAHVKFAAKYPSISLRHFLAHLHTLTRSKAMLLFRLTAGHIQLKQHLYRLQLVDSPRCDHYRCDSETVTHFLFCCPYYATQRWEHLASRGPDYLRPAFLLHASCTLEPLFDYVKATGHFPDLVH</sequence>
<dbReference type="GO" id="GO:0003676">
    <property type="term" value="F:nucleic acid binding"/>
    <property type="evidence" value="ECO:0007669"/>
    <property type="project" value="InterPro"/>
</dbReference>
<dbReference type="Proteomes" id="UP000030108">
    <property type="component" value="Unassembled WGS sequence"/>
</dbReference>
<evidence type="ECO:0000313" key="3">
    <source>
        <dbReference type="Proteomes" id="UP000030108"/>
    </source>
</evidence>
<feature type="non-terminal residue" evidence="2">
    <location>
        <position position="249"/>
    </location>
</feature>
<gene>
    <name evidence="2" type="ORF">RSOL_003070</name>
</gene>
<keyword evidence="2" id="KW-0808">Transferase</keyword>
<evidence type="ECO:0000259" key="1">
    <source>
        <dbReference type="PROSITE" id="PS50879"/>
    </source>
</evidence>
<evidence type="ECO:0000313" key="2">
    <source>
        <dbReference type="EMBL" id="EUC53470.1"/>
    </source>
</evidence>
<feature type="domain" description="RNase H type-1" evidence="1">
    <location>
        <begin position="1"/>
        <end position="81"/>
    </location>
</feature>
<dbReference type="Pfam" id="PF00075">
    <property type="entry name" value="RNase_H"/>
    <property type="match status" value="1"/>
</dbReference>
<dbReference type="PROSITE" id="PS50879">
    <property type="entry name" value="RNASE_H_1"/>
    <property type="match status" value="1"/>
</dbReference>
<organism evidence="2 3">
    <name type="scientific">Rhizoctonia solani AG-3 Rhs1AP</name>
    <dbReference type="NCBI Taxonomy" id="1086054"/>
    <lineage>
        <taxon>Eukaryota</taxon>
        <taxon>Fungi</taxon>
        <taxon>Dikarya</taxon>
        <taxon>Basidiomycota</taxon>
        <taxon>Agaricomycotina</taxon>
        <taxon>Agaricomycetes</taxon>
        <taxon>Cantharellales</taxon>
        <taxon>Ceratobasidiaceae</taxon>
        <taxon>Rhizoctonia</taxon>
    </lineage>
</organism>
<keyword evidence="2" id="KW-0548">Nucleotidyltransferase</keyword>
<reference evidence="3" key="1">
    <citation type="journal article" date="2014" name="Genome Announc.">
        <title>Draft genome sequence of the plant-pathogenic soil fungus Rhizoctonia solani anastomosis group 3 strain Rhs1AP.</title>
        <authorList>
            <person name="Cubeta M.A."/>
            <person name="Thomas E."/>
            <person name="Dean R.A."/>
            <person name="Jabaji S."/>
            <person name="Neate S.M."/>
            <person name="Tavantzis S."/>
            <person name="Toda T."/>
            <person name="Vilgalys R."/>
            <person name="Bharathan N."/>
            <person name="Fedorova-Abrams N."/>
            <person name="Pakala S.B."/>
            <person name="Pakala S.M."/>
            <person name="Zafar N."/>
            <person name="Joardar V."/>
            <person name="Losada L."/>
            <person name="Nierman W.C."/>
        </authorList>
    </citation>
    <scope>NUCLEOTIDE SEQUENCE [LARGE SCALE GENOMIC DNA]</scope>
    <source>
        <strain evidence="3">AG-3</strain>
    </source>
</reference>
<dbReference type="GO" id="GO:0004523">
    <property type="term" value="F:RNA-DNA hybrid ribonuclease activity"/>
    <property type="evidence" value="ECO:0007669"/>
    <property type="project" value="InterPro"/>
</dbReference>
<accession>X8IUN6</accession>
<dbReference type="Gene3D" id="3.30.420.10">
    <property type="entry name" value="Ribonuclease H-like superfamily/Ribonuclease H"/>
    <property type="match status" value="1"/>
</dbReference>
<dbReference type="SUPFAM" id="SSF53098">
    <property type="entry name" value="Ribonuclease H-like"/>
    <property type="match status" value="1"/>
</dbReference>
<keyword evidence="2" id="KW-0695">RNA-directed DNA polymerase</keyword>
<protein>
    <submittedName>
        <fullName evidence="2">Reverse transcriptase from transposon X-element protein, putative</fullName>
    </submittedName>
</protein>
<comment type="caution">
    <text evidence="2">The sequence shown here is derived from an EMBL/GenBank/DDBJ whole genome shotgun (WGS) entry which is preliminary data.</text>
</comment>
<dbReference type="InterPro" id="IPR002156">
    <property type="entry name" value="RNaseH_domain"/>
</dbReference>